<evidence type="ECO:0000256" key="1">
    <source>
        <dbReference type="SAM" id="Phobius"/>
    </source>
</evidence>
<proteinExistence type="predicted"/>
<dbReference type="RefSeq" id="WP_069974186.1">
    <property type="nucleotide sequence ID" value="NZ_CP017269.1"/>
</dbReference>
<sequence>MKERIRNKSAKLQLIVGILLILSGICYRLYSNELSAFNPYVKFSSDKEDNSIKNLEYKLYITNSRNKPINFHIIFKRPDLDWYPYINSIPEEYYTERLLIDAKTTEYYEIHTTYKSIDDRITGGILSDLQVEIVSEGEYEKRMEKIIR</sequence>
<feature type="transmembrane region" description="Helical" evidence="1">
    <location>
        <begin position="12"/>
        <end position="30"/>
    </location>
</feature>
<gene>
    <name evidence="2" type="ORF">Gferi_02760</name>
</gene>
<organism evidence="2 3">
    <name type="scientific">Geosporobacter ferrireducens</name>
    <dbReference type="NCBI Taxonomy" id="1424294"/>
    <lineage>
        <taxon>Bacteria</taxon>
        <taxon>Bacillati</taxon>
        <taxon>Bacillota</taxon>
        <taxon>Clostridia</taxon>
        <taxon>Peptostreptococcales</taxon>
        <taxon>Thermotaleaceae</taxon>
        <taxon>Geosporobacter</taxon>
    </lineage>
</organism>
<accession>A0A1D8GCJ6</accession>
<keyword evidence="1" id="KW-0472">Membrane</keyword>
<dbReference type="Proteomes" id="UP000095743">
    <property type="component" value="Chromosome"/>
</dbReference>
<keyword evidence="1" id="KW-0812">Transmembrane</keyword>
<keyword evidence="1" id="KW-1133">Transmembrane helix</keyword>
<keyword evidence="3" id="KW-1185">Reference proteome</keyword>
<dbReference type="AlphaFoldDB" id="A0A1D8GCJ6"/>
<name>A0A1D8GCJ6_9FIRM</name>
<evidence type="ECO:0000313" key="3">
    <source>
        <dbReference type="Proteomes" id="UP000095743"/>
    </source>
</evidence>
<evidence type="ECO:0000313" key="2">
    <source>
        <dbReference type="EMBL" id="AOT68610.1"/>
    </source>
</evidence>
<protein>
    <recommendedName>
        <fullName evidence="4">DUF1616 domain-containing protein</fullName>
    </recommendedName>
</protein>
<dbReference type="KEGG" id="gfe:Gferi_02760"/>
<reference evidence="2 3" key="1">
    <citation type="submission" date="2016-09" db="EMBL/GenBank/DDBJ databases">
        <title>Genomic analysis reveals versatility of anaerobic energy metabolism of Geosporobacter ferrireducens IRF9 of phylum Firmicutes.</title>
        <authorList>
            <person name="Kim S.-J."/>
        </authorList>
    </citation>
    <scope>NUCLEOTIDE SEQUENCE [LARGE SCALE GENOMIC DNA]</scope>
    <source>
        <strain evidence="2 3">IRF9</strain>
    </source>
</reference>
<evidence type="ECO:0008006" key="4">
    <source>
        <dbReference type="Google" id="ProtNLM"/>
    </source>
</evidence>
<dbReference type="EMBL" id="CP017269">
    <property type="protein sequence ID" value="AOT68610.1"/>
    <property type="molecule type" value="Genomic_DNA"/>
</dbReference>